<proteinExistence type="predicted"/>
<dbReference type="AlphaFoldDB" id="Q1N4R0"/>
<reference evidence="1 2" key="1">
    <citation type="submission" date="2006-03" db="EMBL/GenBank/DDBJ databases">
        <authorList>
            <person name="Pinhassi J."/>
            <person name="Pedros-Alio C."/>
            <person name="Ferriera S."/>
            <person name="Johnson J."/>
            <person name="Kravitz S."/>
            <person name="Halpern A."/>
            <person name="Remington K."/>
            <person name="Beeson K."/>
            <person name="Tran B."/>
            <person name="Rogers Y.-H."/>
            <person name="Friedman R."/>
            <person name="Venter J.C."/>
        </authorList>
    </citation>
    <scope>NUCLEOTIDE SEQUENCE [LARGE SCALE GENOMIC DNA]</scope>
    <source>
        <strain evidence="1 2">RED65</strain>
    </source>
</reference>
<evidence type="ECO:0008006" key="3">
    <source>
        <dbReference type="Google" id="ProtNLM"/>
    </source>
</evidence>
<dbReference type="Proteomes" id="UP000004263">
    <property type="component" value="Unassembled WGS sequence"/>
</dbReference>
<protein>
    <recommendedName>
        <fullName evidence="3">Helix-turn-helix domain-containing protein</fullName>
    </recommendedName>
</protein>
<evidence type="ECO:0000313" key="2">
    <source>
        <dbReference type="Proteomes" id="UP000004263"/>
    </source>
</evidence>
<name>Q1N4R0_9GAMM</name>
<dbReference type="Gene3D" id="6.10.200.10">
    <property type="entry name" value="Regulatory phage protein Cox"/>
    <property type="match status" value="1"/>
</dbReference>
<gene>
    <name evidence="1" type="ORF">RED65_01370</name>
</gene>
<accession>Q1N4R0</accession>
<comment type="caution">
    <text evidence="1">The sequence shown here is derived from an EMBL/GenBank/DDBJ whole genome shotgun (WGS) entry which is preliminary data.</text>
</comment>
<dbReference type="InterPro" id="IPR038147">
    <property type="entry name" value="Cox_sf"/>
</dbReference>
<evidence type="ECO:0000313" key="1">
    <source>
        <dbReference type="EMBL" id="EAT13368.1"/>
    </source>
</evidence>
<sequence>MKVVLAVPYMTAEKYAEFAGLTELTVKRMMDNGHIPSVKKGKRRLVNVVEEMRAALGEVQNDG</sequence>
<dbReference type="HOGENOM" id="CLU_2876765_0_0_6"/>
<dbReference type="OrthoDB" id="9035707at2"/>
<dbReference type="RefSeq" id="WP_007017752.1">
    <property type="nucleotide sequence ID" value="NZ_CH724114.1"/>
</dbReference>
<keyword evidence="2" id="KW-1185">Reference proteome</keyword>
<dbReference type="EMBL" id="AAQH01000002">
    <property type="protein sequence ID" value="EAT13368.1"/>
    <property type="molecule type" value="Genomic_DNA"/>
</dbReference>
<organism evidence="1 2">
    <name type="scientific">Bermanella marisrubri</name>
    <dbReference type="NCBI Taxonomy" id="207949"/>
    <lineage>
        <taxon>Bacteria</taxon>
        <taxon>Pseudomonadati</taxon>
        <taxon>Pseudomonadota</taxon>
        <taxon>Gammaproteobacteria</taxon>
        <taxon>Oceanospirillales</taxon>
        <taxon>Oceanospirillaceae</taxon>
        <taxon>Bermanella</taxon>
    </lineage>
</organism>
<dbReference type="STRING" id="207949.RED65_01370"/>